<dbReference type="AlphaFoldDB" id="A0A4R6YMY2"/>
<dbReference type="RefSeq" id="WP_166654317.1">
    <property type="nucleotide sequence ID" value="NZ_SNZH01000019.1"/>
</dbReference>
<keyword evidence="3" id="KW-1185">Reference proteome</keyword>
<gene>
    <name evidence="2" type="ORF">DFR29_119101</name>
</gene>
<dbReference type="Pfam" id="PF25535">
    <property type="entry name" value="DUF7919"/>
    <property type="match status" value="1"/>
</dbReference>
<evidence type="ECO:0000259" key="1">
    <source>
        <dbReference type="Pfam" id="PF25535"/>
    </source>
</evidence>
<sequence length="202" mass="23126">MTEGKAMNFGDELNEALGMQTSYFPDLTPYQYGDNQHCPRVLRIGWLGDGAFAKKETENSELVKKIGAIKASIWPSIFHFNLVRGPISCQLCPKGNRAAFNTELLVQDFENSESYFGCPAMIDHLIQEHEYSPPDQFVRSVMALRLDQPFDAVVAFDEACLSTAAMRKLYEIRAKHLARAQDKPENTRYRRWLESRGFWPIK</sequence>
<proteinExistence type="predicted"/>
<comment type="caution">
    <text evidence="2">The sequence shown here is derived from an EMBL/GenBank/DDBJ whole genome shotgun (WGS) entry which is preliminary data.</text>
</comment>
<accession>A0A4R6YMY2</accession>
<dbReference type="EMBL" id="SNZH01000019">
    <property type="protein sequence ID" value="TDR38773.1"/>
    <property type="molecule type" value="Genomic_DNA"/>
</dbReference>
<organism evidence="2 3">
    <name type="scientific">Tahibacter aquaticus</name>
    <dbReference type="NCBI Taxonomy" id="520092"/>
    <lineage>
        <taxon>Bacteria</taxon>
        <taxon>Pseudomonadati</taxon>
        <taxon>Pseudomonadota</taxon>
        <taxon>Gammaproteobacteria</taxon>
        <taxon>Lysobacterales</taxon>
        <taxon>Rhodanobacteraceae</taxon>
        <taxon>Tahibacter</taxon>
    </lineage>
</organism>
<dbReference type="InterPro" id="IPR057679">
    <property type="entry name" value="DUF7919"/>
</dbReference>
<evidence type="ECO:0000313" key="2">
    <source>
        <dbReference type="EMBL" id="TDR38773.1"/>
    </source>
</evidence>
<name>A0A4R6YMY2_9GAMM</name>
<feature type="domain" description="DUF7919" evidence="1">
    <location>
        <begin position="23"/>
        <end position="142"/>
    </location>
</feature>
<protein>
    <recommendedName>
        <fullName evidence="1">DUF7919 domain-containing protein</fullName>
    </recommendedName>
</protein>
<reference evidence="2 3" key="1">
    <citation type="submission" date="2019-03" db="EMBL/GenBank/DDBJ databases">
        <title>Genomic Encyclopedia of Type Strains, Phase IV (KMG-IV): sequencing the most valuable type-strain genomes for metagenomic binning, comparative biology and taxonomic classification.</title>
        <authorList>
            <person name="Goeker M."/>
        </authorList>
    </citation>
    <scope>NUCLEOTIDE SEQUENCE [LARGE SCALE GENOMIC DNA]</scope>
    <source>
        <strain evidence="2 3">DSM 21667</strain>
    </source>
</reference>
<dbReference type="Proteomes" id="UP000295293">
    <property type="component" value="Unassembled WGS sequence"/>
</dbReference>
<evidence type="ECO:0000313" key="3">
    <source>
        <dbReference type="Proteomes" id="UP000295293"/>
    </source>
</evidence>